<dbReference type="EMBL" id="MKGI01000079">
    <property type="protein sequence ID" value="OEL10077.1"/>
    <property type="molecule type" value="Genomic_DNA"/>
</dbReference>
<evidence type="ECO:0000313" key="2">
    <source>
        <dbReference type="Proteomes" id="UP000095601"/>
    </source>
</evidence>
<name>A0A1E5UBA2_9FLAO</name>
<accession>A0A1E5UBA2</accession>
<organism evidence="1 2">
    <name type="scientific">Cloacibacterium normanense</name>
    <dbReference type="NCBI Taxonomy" id="237258"/>
    <lineage>
        <taxon>Bacteria</taxon>
        <taxon>Pseudomonadati</taxon>
        <taxon>Bacteroidota</taxon>
        <taxon>Flavobacteriia</taxon>
        <taxon>Flavobacteriales</taxon>
        <taxon>Weeksellaceae</taxon>
    </lineage>
</organism>
<comment type="caution">
    <text evidence="1">The sequence shown here is derived from an EMBL/GenBank/DDBJ whole genome shotgun (WGS) entry which is preliminary data.</text>
</comment>
<proteinExistence type="predicted"/>
<evidence type="ECO:0008006" key="3">
    <source>
        <dbReference type="Google" id="ProtNLM"/>
    </source>
</evidence>
<gene>
    <name evidence="1" type="ORF">BHF72_0771</name>
</gene>
<keyword evidence="2" id="KW-1185">Reference proteome</keyword>
<protein>
    <recommendedName>
        <fullName evidence="3">SsrA-binding protein</fullName>
    </recommendedName>
</protein>
<reference evidence="1 2" key="1">
    <citation type="submission" date="2016-09" db="EMBL/GenBank/DDBJ databases">
        <authorList>
            <person name="Capua I."/>
            <person name="De Benedictis P."/>
            <person name="Joannis T."/>
            <person name="Lombin L.H."/>
            <person name="Cattoli G."/>
        </authorList>
    </citation>
    <scope>NUCLEOTIDE SEQUENCE [LARGE SCALE GENOMIC DNA]</scope>
    <source>
        <strain evidence="1 2">NRS-1</strain>
    </source>
</reference>
<dbReference type="AlphaFoldDB" id="A0A1E5UBA2"/>
<evidence type="ECO:0000313" key="1">
    <source>
        <dbReference type="EMBL" id="OEL10077.1"/>
    </source>
</evidence>
<dbReference type="Proteomes" id="UP000095601">
    <property type="component" value="Unassembled WGS sequence"/>
</dbReference>
<sequence length="48" mass="5808">MKKSVFRIVNRFNKKFLPKYSHLDPTKLTKFQKGILAFRYYVLINSLD</sequence>